<evidence type="ECO:0000313" key="1">
    <source>
        <dbReference type="EMBL" id="ADO83993.1"/>
    </source>
</evidence>
<keyword evidence="1" id="KW-0614">Plasmid</keyword>
<dbReference type="AlphaFoldDB" id="E3HCL7"/>
<evidence type="ECO:0000313" key="2">
    <source>
        <dbReference type="Proteomes" id="UP000006875"/>
    </source>
</evidence>
<dbReference type="Proteomes" id="UP000006875">
    <property type="component" value="Plasmid pILYOP01"/>
</dbReference>
<dbReference type="Pfam" id="PF04392">
    <property type="entry name" value="ABC_sub_bind"/>
    <property type="match status" value="1"/>
</dbReference>
<reference evidence="1 2" key="1">
    <citation type="journal article" date="2010" name="Stand. Genomic Sci.">
        <title>Complete genome sequence of Ilyobacter polytropus type strain (CuHbu1).</title>
        <authorList>
            <person name="Sikorski J."/>
            <person name="Chertkov O."/>
            <person name="Lapidus A."/>
            <person name="Nolan M."/>
            <person name="Lucas S."/>
            <person name="Del Rio T.G."/>
            <person name="Tice H."/>
            <person name="Cheng J.F."/>
            <person name="Tapia R."/>
            <person name="Han C."/>
            <person name="Goodwin L."/>
            <person name="Pitluck S."/>
            <person name="Liolios K."/>
            <person name="Ivanova N."/>
            <person name="Mavromatis K."/>
            <person name="Mikhailova N."/>
            <person name="Pati A."/>
            <person name="Chen A."/>
            <person name="Palaniappan K."/>
            <person name="Land M."/>
            <person name="Hauser L."/>
            <person name="Chang Y.J."/>
            <person name="Jeffries C.D."/>
            <person name="Brambilla E."/>
            <person name="Yasawong M."/>
            <person name="Rohde M."/>
            <person name="Pukall R."/>
            <person name="Spring S."/>
            <person name="Goker M."/>
            <person name="Woyke T."/>
            <person name="Bristow J."/>
            <person name="Eisen J.A."/>
            <person name="Markowitz V."/>
            <person name="Hugenholtz P."/>
            <person name="Kyrpides N.C."/>
            <person name="Klenk H.P."/>
        </authorList>
    </citation>
    <scope>NUCLEOTIDE SEQUENCE [LARGE SCALE GENOMIC DNA]</scope>
    <source>
        <strain evidence="2">ATCC 51220 / DSM 2926 / LMG 16218 / CuHBu1</strain>
        <plasmid evidence="2">pILYOP01</plasmid>
    </source>
</reference>
<proteinExistence type="predicted"/>
<dbReference type="PANTHER" id="PTHR35271:SF1">
    <property type="entry name" value="ABC TRANSPORTER, SUBSTRATE-BINDING LIPOPROTEIN"/>
    <property type="match status" value="1"/>
</dbReference>
<dbReference type="InterPro" id="IPR007487">
    <property type="entry name" value="ABC_transpt-TYRBP-like"/>
</dbReference>
<protein>
    <recommendedName>
        <fullName evidence="3">ABC transporter substrate binding protein</fullName>
    </recommendedName>
</protein>
<sequence>MKKGLFLAILTLVILITGCGKKEEKKTKIGITQIIEHPALDASKEGFLQALEDAGYDETKVEIEFQSAQGDFGTAQTIANSYVQDKKDLILAIATPSAQAAYNTTKEIPILITAVTDPETAGLTGDNISGTSDMSPVKQQMELVKKLLPDAKKVGIVYNTSEQNSEFLVKKAIEECDKLSLEVITSGVTNVNEVSSALDVILGKVDVLYVPTDNLMTAAIPLVLQKTNEAKVPVIGSIKDMVEQGAIATETIDYYKLGYQTGEMAVEILEGASIKDMPVETLKDTQLIINKRAAEEMGISLDNIDGLDKAEIF</sequence>
<dbReference type="InterPro" id="IPR028082">
    <property type="entry name" value="Peripla_BP_I"/>
</dbReference>
<evidence type="ECO:0008006" key="3">
    <source>
        <dbReference type="Google" id="ProtNLM"/>
    </source>
</evidence>
<keyword evidence="2" id="KW-1185">Reference proteome</keyword>
<dbReference type="SUPFAM" id="SSF53822">
    <property type="entry name" value="Periplasmic binding protein-like I"/>
    <property type="match status" value="1"/>
</dbReference>
<dbReference type="KEGG" id="ipo:Ilyop_2231"/>
<dbReference type="OrthoDB" id="9776955at2"/>
<dbReference type="Gene3D" id="3.40.50.2300">
    <property type="match status" value="2"/>
</dbReference>
<dbReference type="EMBL" id="CP002282">
    <property type="protein sequence ID" value="ADO83993.1"/>
    <property type="molecule type" value="Genomic_DNA"/>
</dbReference>
<name>E3HCL7_ILYPC</name>
<gene>
    <name evidence="1" type="ordered locus">Ilyop_2231</name>
</gene>
<accession>E3HCL7</accession>
<dbReference type="PROSITE" id="PS51257">
    <property type="entry name" value="PROKAR_LIPOPROTEIN"/>
    <property type="match status" value="1"/>
</dbReference>
<dbReference type="RefSeq" id="WP_013388654.1">
    <property type="nucleotide sequence ID" value="NC_014633.1"/>
</dbReference>
<dbReference type="HOGENOM" id="CLU_058196_1_0_0"/>
<geneLocation type="plasmid" evidence="1 2">
    <name>pILYOP01</name>
</geneLocation>
<dbReference type="CDD" id="cd06325">
    <property type="entry name" value="PBP1_ABC_unchar_transporter"/>
    <property type="match status" value="1"/>
</dbReference>
<dbReference type="PANTHER" id="PTHR35271">
    <property type="entry name" value="ABC TRANSPORTER, SUBSTRATE-BINDING LIPOPROTEIN-RELATED"/>
    <property type="match status" value="1"/>
</dbReference>
<organism evidence="1 2">
    <name type="scientific">Ilyobacter polytropus (strain ATCC 51220 / DSM 2926 / LMG 16218 / CuHBu1)</name>
    <dbReference type="NCBI Taxonomy" id="572544"/>
    <lineage>
        <taxon>Bacteria</taxon>
        <taxon>Fusobacteriati</taxon>
        <taxon>Fusobacteriota</taxon>
        <taxon>Fusobacteriia</taxon>
        <taxon>Fusobacteriales</taxon>
        <taxon>Fusobacteriaceae</taxon>
        <taxon>Ilyobacter</taxon>
    </lineage>
</organism>